<feature type="domain" description="HTH cro/C1-type" evidence="1">
    <location>
        <begin position="17"/>
        <end position="72"/>
    </location>
</feature>
<dbReference type="Gene3D" id="1.25.40.10">
    <property type="entry name" value="Tetratricopeptide repeat domain"/>
    <property type="match status" value="1"/>
</dbReference>
<dbReference type="Proteomes" id="UP001152321">
    <property type="component" value="Unassembled WGS sequence"/>
</dbReference>
<sequence>MPNHLNSELIEIDQNELRALLQARGFTRYDLAKKLNMSTKTVQRWLNATVRRIRMDTLEKLALALDVKPEQLKKHTTSISTRATNRAIEELCSQHFIRKVHTSEDWENFLAILKTFCPNSLSSEQRLKLFKHIGISSLHLRKYRACKLYLNEAASIAKALDLPIENLDILNWLAIREQCVGNFVEAALYFQIAEELLIQVKCSKVHAFYYHKKARLLHHTESYQESIVCNKKSLALEYQHNDKPNMLSVSCKYFLLGTTYMHIKNYSKARVMFLRNIRAAEKAGWVQGCGLGHFYLGIISKLSGQNPQLIRSHFGKARTLNHFTSEKKNDPRLEKVEFLNLIFNGRFEEAKQNLNLRLKKNRNSRLHFSYAILDCLFLQKLQPGLLAVRESHVEVAEEFFSKNKMKHSAQLLETMKKRRTITEQELLDCYPF</sequence>
<dbReference type="InterPro" id="IPR011990">
    <property type="entry name" value="TPR-like_helical_dom_sf"/>
</dbReference>
<dbReference type="Pfam" id="PF13443">
    <property type="entry name" value="HTH_26"/>
    <property type="match status" value="1"/>
</dbReference>
<proteinExistence type="predicted"/>
<name>A0ABT6DL20_9BACT</name>
<dbReference type="CDD" id="cd00093">
    <property type="entry name" value="HTH_XRE"/>
    <property type="match status" value="1"/>
</dbReference>
<evidence type="ECO:0000313" key="2">
    <source>
        <dbReference type="EMBL" id="MDG0817571.1"/>
    </source>
</evidence>
<dbReference type="SUPFAM" id="SSF47413">
    <property type="entry name" value="lambda repressor-like DNA-binding domains"/>
    <property type="match status" value="1"/>
</dbReference>
<evidence type="ECO:0000259" key="1">
    <source>
        <dbReference type="PROSITE" id="PS50943"/>
    </source>
</evidence>
<dbReference type="InterPro" id="IPR001387">
    <property type="entry name" value="Cro/C1-type_HTH"/>
</dbReference>
<dbReference type="PROSITE" id="PS50943">
    <property type="entry name" value="HTH_CROC1"/>
    <property type="match status" value="1"/>
</dbReference>
<dbReference type="InterPro" id="IPR010982">
    <property type="entry name" value="Lambda_DNA-bd_dom_sf"/>
</dbReference>
<organism evidence="2 3">
    <name type="scientific">Bdellovibrio svalbardensis</name>
    <dbReference type="NCBI Taxonomy" id="2972972"/>
    <lineage>
        <taxon>Bacteria</taxon>
        <taxon>Pseudomonadati</taxon>
        <taxon>Bdellovibrionota</taxon>
        <taxon>Bdellovibrionia</taxon>
        <taxon>Bdellovibrionales</taxon>
        <taxon>Pseudobdellovibrionaceae</taxon>
        <taxon>Bdellovibrio</taxon>
    </lineage>
</organism>
<dbReference type="SMART" id="SM00530">
    <property type="entry name" value="HTH_XRE"/>
    <property type="match status" value="1"/>
</dbReference>
<keyword evidence="3" id="KW-1185">Reference proteome</keyword>
<comment type="caution">
    <text evidence="2">The sequence shown here is derived from an EMBL/GenBank/DDBJ whole genome shotgun (WGS) entry which is preliminary data.</text>
</comment>
<dbReference type="SUPFAM" id="SSF48452">
    <property type="entry name" value="TPR-like"/>
    <property type="match status" value="1"/>
</dbReference>
<gene>
    <name evidence="2" type="ORF">NWE73_14420</name>
</gene>
<accession>A0ABT6DL20</accession>
<evidence type="ECO:0000313" key="3">
    <source>
        <dbReference type="Proteomes" id="UP001152321"/>
    </source>
</evidence>
<dbReference type="RefSeq" id="WP_277579043.1">
    <property type="nucleotide sequence ID" value="NZ_JANRMI010000004.1"/>
</dbReference>
<reference evidence="2" key="1">
    <citation type="submission" date="2022-08" db="EMBL/GenBank/DDBJ databases">
        <title>Novel Bdellovibrio Species Isolated from Svalbard: Designation Bdellovibrio svalbardensis.</title>
        <authorList>
            <person name="Mitchell R.J."/>
            <person name="Choi S.Y."/>
        </authorList>
    </citation>
    <scope>NUCLEOTIDE SEQUENCE</scope>
    <source>
        <strain evidence="2">PAP01</strain>
    </source>
</reference>
<protein>
    <submittedName>
        <fullName evidence="2">Helix-turn-helix transcriptional regulator</fullName>
    </submittedName>
</protein>
<dbReference type="EMBL" id="JANRMI010000004">
    <property type="protein sequence ID" value="MDG0817571.1"/>
    <property type="molecule type" value="Genomic_DNA"/>
</dbReference>
<dbReference type="Gene3D" id="1.10.260.40">
    <property type="entry name" value="lambda repressor-like DNA-binding domains"/>
    <property type="match status" value="1"/>
</dbReference>